<dbReference type="Proteomes" id="UP000734854">
    <property type="component" value="Unassembled WGS sequence"/>
</dbReference>
<protein>
    <recommendedName>
        <fullName evidence="1">J domain-containing protein</fullName>
    </recommendedName>
</protein>
<dbReference type="Pfam" id="PF00226">
    <property type="entry name" value="DnaJ"/>
    <property type="match status" value="2"/>
</dbReference>
<comment type="caution">
    <text evidence="2">The sequence shown here is derived from an EMBL/GenBank/DDBJ whole genome shotgun (WGS) entry which is preliminary data.</text>
</comment>
<dbReference type="EMBL" id="JACMSC010000001">
    <property type="protein sequence ID" value="KAG6535348.1"/>
    <property type="molecule type" value="Genomic_DNA"/>
</dbReference>
<dbReference type="InterPro" id="IPR036869">
    <property type="entry name" value="J_dom_sf"/>
</dbReference>
<dbReference type="InterPro" id="IPR018253">
    <property type="entry name" value="DnaJ_domain_CS"/>
</dbReference>
<name>A0A8J5I4F3_ZINOF</name>
<dbReference type="SUPFAM" id="SSF46565">
    <property type="entry name" value="Chaperone J-domain"/>
    <property type="match status" value="2"/>
</dbReference>
<keyword evidence="3" id="KW-1185">Reference proteome</keyword>
<dbReference type="InterPro" id="IPR001623">
    <property type="entry name" value="DnaJ_domain"/>
</dbReference>
<evidence type="ECO:0000313" key="2">
    <source>
        <dbReference type="EMBL" id="KAG6535348.1"/>
    </source>
</evidence>
<dbReference type="GO" id="GO:0005783">
    <property type="term" value="C:endoplasmic reticulum"/>
    <property type="evidence" value="ECO:0007669"/>
    <property type="project" value="UniProtKB-ARBA"/>
</dbReference>
<reference evidence="2 3" key="1">
    <citation type="submission" date="2020-08" db="EMBL/GenBank/DDBJ databases">
        <title>Plant Genome Project.</title>
        <authorList>
            <person name="Zhang R.-G."/>
        </authorList>
    </citation>
    <scope>NUCLEOTIDE SEQUENCE [LARGE SCALE GENOMIC DNA]</scope>
    <source>
        <tissue evidence="2">Rhizome</tissue>
    </source>
</reference>
<evidence type="ECO:0000313" key="3">
    <source>
        <dbReference type="Proteomes" id="UP000734854"/>
    </source>
</evidence>
<sequence length="316" mass="34646">MAALALSCPSNSLSRSSFSPIATKSSVVVVPRLRVSASVAAAAAPAKTTMYDLLSVSRTAGSSEIRTAYRRVALRWHPDACRSAKEERRYVERFMEAREAYEVLSDPVRRRYYSSFNNKPLVHWTFVFGASLSSKLHLSLHPILNLSSFSPIPAKSTVAAAPRLRVSASAAAAAAPAMATMYDLLSVSRTAGPSEIRSAYRRVALRWHPDACRSAGEERRFAERFMEAREAYEVLSDPVRRRDYDLALSGGRWASAVGAATVFREGRPRGRGCDAAAFGNWETQLDGLRRRSDVADAGGEEETWGGRVRRARSAAV</sequence>
<organism evidence="2 3">
    <name type="scientific">Zingiber officinale</name>
    <name type="common">Ginger</name>
    <name type="synonym">Amomum zingiber</name>
    <dbReference type="NCBI Taxonomy" id="94328"/>
    <lineage>
        <taxon>Eukaryota</taxon>
        <taxon>Viridiplantae</taxon>
        <taxon>Streptophyta</taxon>
        <taxon>Embryophyta</taxon>
        <taxon>Tracheophyta</taxon>
        <taxon>Spermatophyta</taxon>
        <taxon>Magnoliopsida</taxon>
        <taxon>Liliopsida</taxon>
        <taxon>Zingiberales</taxon>
        <taxon>Zingiberaceae</taxon>
        <taxon>Zingiber</taxon>
    </lineage>
</organism>
<accession>A0A8J5I4F3</accession>
<dbReference type="PROSITE" id="PS50076">
    <property type="entry name" value="DNAJ_2"/>
    <property type="match status" value="2"/>
</dbReference>
<dbReference type="CDD" id="cd06257">
    <property type="entry name" value="DnaJ"/>
    <property type="match status" value="2"/>
</dbReference>
<dbReference type="PANTHER" id="PTHR45090">
    <property type="entry name" value="CHAPERONE PROTEIN DNAJ 20 CHLOROPLASTIC"/>
    <property type="match status" value="1"/>
</dbReference>
<feature type="domain" description="J" evidence="1">
    <location>
        <begin position="180"/>
        <end position="248"/>
    </location>
</feature>
<dbReference type="PROSITE" id="PS00636">
    <property type="entry name" value="DNAJ_1"/>
    <property type="match status" value="1"/>
</dbReference>
<dbReference type="InterPro" id="IPR053232">
    <property type="entry name" value="DnaJ_C/III_chloroplastic"/>
</dbReference>
<dbReference type="AlphaFoldDB" id="A0A8J5I4F3"/>
<proteinExistence type="predicted"/>
<dbReference type="GO" id="GO:0009507">
    <property type="term" value="C:chloroplast"/>
    <property type="evidence" value="ECO:0007669"/>
    <property type="project" value="TreeGrafter"/>
</dbReference>
<gene>
    <name evidence="2" type="ORF">ZIOFF_000313</name>
</gene>
<dbReference type="PANTHER" id="PTHR45090:SF6">
    <property type="entry name" value="J DOMAIN-CONTAINING PROTEIN"/>
    <property type="match status" value="1"/>
</dbReference>
<feature type="domain" description="J" evidence="1">
    <location>
        <begin position="49"/>
        <end position="117"/>
    </location>
</feature>
<dbReference type="PRINTS" id="PR00625">
    <property type="entry name" value="JDOMAIN"/>
</dbReference>
<dbReference type="SMART" id="SM00271">
    <property type="entry name" value="DnaJ"/>
    <property type="match status" value="2"/>
</dbReference>
<dbReference type="Gene3D" id="1.10.287.110">
    <property type="entry name" value="DnaJ domain"/>
    <property type="match status" value="2"/>
</dbReference>
<evidence type="ECO:0000259" key="1">
    <source>
        <dbReference type="PROSITE" id="PS50076"/>
    </source>
</evidence>